<dbReference type="EMBL" id="FMWD01000016">
    <property type="protein sequence ID" value="SCZ67786.1"/>
    <property type="molecule type" value="Genomic_DNA"/>
</dbReference>
<dbReference type="OrthoDB" id="9784339at2"/>
<dbReference type="InterPro" id="IPR036196">
    <property type="entry name" value="Ptyr_pPase_sf"/>
</dbReference>
<comment type="similarity">
    <text evidence="1">Belongs to the low molecular weight phosphotyrosine protein phosphatase family.</text>
</comment>
<dbReference type="InterPro" id="IPR050438">
    <property type="entry name" value="LMW_PTPase"/>
</dbReference>
<proteinExistence type="inferred from homology"/>
<evidence type="ECO:0000256" key="5">
    <source>
        <dbReference type="PIRSR" id="PIRSR617867-1"/>
    </source>
</evidence>
<evidence type="ECO:0000256" key="2">
    <source>
        <dbReference type="ARBA" id="ARBA00013064"/>
    </source>
</evidence>
<dbReference type="EC" id="3.1.3.48" evidence="2"/>
<feature type="active site" description="Nucleophile" evidence="5">
    <location>
        <position position="8"/>
    </location>
</feature>
<organism evidence="7 8">
    <name type="scientific">Thiohalomonas denitrificans</name>
    <dbReference type="NCBI Taxonomy" id="415747"/>
    <lineage>
        <taxon>Bacteria</taxon>
        <taxon>Pseudomonadati</taxon>
        <taxon>Pseudomonadota</taxon>
        <taxon>Gammaproteobacteria</taxon>
        <taxon>Thiohalomonadales</taxon>
        <taxon>Thiohalomonadaceae</taxon>
        <taxon>Thiohalomonas</taxon>
    </lineage>
</organism>
<dbReference type="CDD" id="cd16343">
    <property type="entry name" value="LMWPTP"/>
    <property type="match status" value="1"/>
</dbReference>
<dbReference type="STRING" id="415747.SAMN03097708_03204"/>
<evidence type="ECO:0000256" key="1">
    <source>
        <dbReference type="ARBA" id="ARBA00011063"/>
    </source>
</evidence>
<dbReference type="Pfam" id="PF01451">
    <property type="entry name" value="LMWPc"/>
    <property type="match status" value="1"/>
</dbReference>
<dbReference type="RefSeq" id="WP_092999194.1">
    <property type="nucleotide sequence ID" value="NZ_FMWD01000016.1"/>
</dbReference>
<evidence type="ECO:0000313" key="7">
    <source>
        <dbReference type="EMBL" id="SCZ67786.1"/>
    </source>
</evidence>
<dbReference type="PANTHER" id="PTHR11717:SF7">
    <property type="entry name" value="LOW MOLECULAR WEIGHT PHOSPHOTYROSINE PROTEIN PHOSPHATASE"/>
    <property type="match status" value="1"/>
</dbReference>
<feature type="active site" evidence="5">
    <location>
        <position position="14"/>
    </location>
</feature>
<feature type="active site" description="Proton donor" evidence="5">
    <location>
        <position position="125"/>
    </location>
</feature>
<sequence>MVKVLFVCMGNICRSPVAHGLFQHLLEQEGLAEQVHVDSAGTHAYHIGEQPDPRSQDTARRRGIDISTQRARKVCAEDFDEFDYVLAMDRGNYQMLADICPAGSEEKLSMFLSFDTDLQEIEVPDPYYGGPGGFERVFDLVEAAARGLLADIRKRHGVGG</sequence>
<dbReference type="PRINTS" id="PR00719">
    <property type="entry name" value="LMWPTPASE"/>
</dbReference>
<keyword evidence="4" id="KW-0904">Protein phosphatase</keyword>
<dbReference type="FunFam" id="3.40.50.2300:FF:000113">
    <property type="entry name" value="Low molecular weight protein-tyrosine-phosphatase"/>
    <property type="match status" value="1"/>
</dbReference>
<evidence type="ECO:0000259" key="6">
    <source>
        <dbReference type="SMART" id="SM00226"/>
    </source>
</evidence>
<reference evidence="7 8" key="1">
    <citation type="submission" date="2016-10" db="EMBL/GenBank/DDBJ databases">
        <authorList>
            <person name="de Groot N.N."/>
        </authorList>
    </citation>
    <scope>NUCLEOTIDE SEQUENCE [LARGE SCALE GENOMIC DNA]</scope>
    <source>
        <strain evidence="7 8">HLD2</strain>
    </source>
</reference>
<dbReference type="AlphaFoldDB" id="A0A1G5R1G7"/>
<evidence type="ECO:0000256" key="4">
    <source>
        <dbReference type="ARBA" id="ARBA00022912"/>
    </source>
</evidence>
<dbReference type="InterPro" id="IPR023485">
    <property type="entry name" value="Ptyr_pPase"/>
</dbReference>
<dbReference type="SMART" id="SM00226">
    <property type="entry name" value="LMWPc"/>
    <property type="match status" value="1"/>
</dbReference>
<accession>A0A1G5R1G7</accession>
<keyword evidence="3" id="KW-0378">Hydrolase</keyword>
<dbReference type="SUPFAM" id="SSF52788">
    <property type="entry name" value="Phosphotyrosine protein phosphatases I"/>
    <property type="match status" value="1"/>
</dbReference>
<dbReference type="GO" id="GO:0004725">
    <property type="term" value="F:protein tyrosine phosphatase activity"/>
    <property type="evidence" value="ECO:0007669"/>
    <property type="project" value="UniProtKB-EC"/>
</dbReference>
<dbReference type="Gene3D" id="3.40.50.2300">
    <property type="match status" value="1"/>
</dbReference>
<evidence type="ECO:0000256" key="3">
    <source>
        <dbReference type="ARBA" id="ARBA00022801"/>
    </source>
</evidence>
<evidence type="ECO:0000313" key="8">
    <source>
        <dbReference type="Proteomes" id="UP000199648"/>
    </source>
</evidence>
<keyword evidence="8" id="KW-1185">Reference proteome</keyword>
<gene>
    <name evidence="7" type="ORF">SAMN03097708_03204</name>
</gene>
<name>A0A1G5R1G7_9GAMM</name>
<feature type="domain" description="Phosphotyrosine protein phosphatase I" evidence="6">
    <location>
        <begin position="2"/>
        <end position="151"/>
    </location>
</feature>
<dbReference type="Proteomes" id="UP000199648">
    <property type="component" value="Unassembled WGS sequence"/>
</dbReference>
<protein>
    <recommendedName>
        <fullName evidence="2">protein-tyrosine-phosphatase</fullName>
        <ecNumber evidence="2">3.1.3.48</ecNumber>
    </recommendedName>
</protein>
<dbReference type="PANTHER" id="PTHR11717">
    <property type="entry name" value="LOW MOLECULAR WEIGHT PROTEIN TYROSINE PHOSPHATASE"/>
    <property type="match status" value="1"/>
</dbReference>
<dbReference type="InterPro" id="IPR017867">
    <property type="entry name" value="Tyr_phospatase_low_mol_wt"/>
</dbReference>